<evidence type="ECO:0000313" key="3">
    <source>
        <dbReference type="Proteomes" id="UP000594638"/>
    </source>
</evidence>
<accession>A0A8S0THU5</accession>
<sequence length="135" mass="15152">MPPTLLHPQLTPLHPITPLSHHHYHTQKPQVNVKGLQCHDKGWQCRHEGLQRNKGLYTPIGVEGLQRCRSPFAELESALSNDTEKSKQPSMPTASFGASSSLLVAEDRRAHTNGVNKDPRPRQGCGKQNRWRSSH</sequence>
<feature type="region of interest" description="Disordered" evidence="1">
    <location>
        <begin position="79"/>
        <end position="135"/>
    </location>
</feature>
<protein>
    <submittedName>
        <fullName evidence="2">Uncharacterized protein</fullName>
    </submittedName>
</protein>
<gene>
    <name evidence="2" type="ORF">OLEA9_A099726</name>
</gene>
<name>A0A8S0THU5_OLEEU</name>
<feature type="compositionally biased region" description="Polar residues" evidence="1">
    <location>
        <begin position="88"/>
        <end position="102"/>
    </location>
</feature>
<dbReference type="Gramene" id="OE9A099726T1">
    <property type="protein sequence ID" value="OE9A099726C1"/>
    <property type="gene ID" value="OE9A099726"/>
</dbReference>
<evidence type="ECO:0000313" key="2">
    <source>
        <dbReference type="EMBL" id="CAA3005085.1"/>
    </source>
</evidence>
<dbReference type="AlphaFoldDB" id="A0A8S0THU5"/>
<evidence type="ECO:0000256" key="1">
    <source>
        <dbReference type="SAM" id="MobiDB-lite"/>
    </source>
</evidence>
<reference evidence="2 3" key="1">
    <citation type="submission" date="2019-12" db="EMBL/GenBank/DDBJ databases">
        <authorList>
            <person name="Alioto T."/>
            <person name="Alioto T."/>
            <person name="Gomez Garrido J."/>
        </authorList>
    </citation>
    <scope>NUCLEOTIDE SEQUENCE [LARGE SCALE GENOMIC DNA]</scope>
</reference>
<dbReference type="EMBL" id="CACTIH010007242">
    <property type="protein sequence ID" value="CAA3005085.1"/>
    <property type="molecule type" value="Genomic_DNA"/>
</dbReference>
<organism evidence="2 3">
    <name type="scientific">Olea europaea subsp. europaea</name>
    <dbReference type="NCBI Taxonomy" id="158383"/>
    <lineage>
        <taxon>Eukaryota</taxon>
        <taxon>Viridiplantae</taxon>
        <taxon>Streptophyta</taxon>
        <taxon>Embryophyta</taxon>
        <taxon>Tracheophyta</taxon>
        <taxon>Spermatophyta</taxon>
        <taxon>Magnoliopsida</taxon>
        <taxon>eudicotyledons</taxon>
        <taxon>Gunneridae</taxon>
        <taxon>Pentapetalae</taxon>
        <taxon>asterids</taxon>
        <taxon>lamiids</taxon>
        <taxon>Lamiales</taxon>
        <taxon>Oleaceae</taxon>
        <taxon>Oleeae</taxon>
        <taxon>Olea</taxon>
    </lineage>
</organism>
<comment type="caution">
    <text evidence="2">The sequence shown here is derived from an EMBL/GenBank/DDBJ whole genome shotgun (WGS) entry which is preliminary data.</text>
</comment>
<keyword evidence="3" id="KW-1185">Reference proteome</keyword>
<dbReference type="Proteomes" id="UP000594638">
    <property type="component" value="Unassembled WGS sequence"/>
</dbReference>
<proteinExistence type="predicted"/>